<feature type="domain" description="TLDc" evidence="1">
    <location>
        <begin position="217"/>
        <end position="390"/>
    </location>
</feature>
<sequence>MMPKKNYKKSKQVGKKKKRFIEGIVPTSKDDLVNLNVRGTQMTVRRSTLRIFKGSALDRQFDDTVWYDQIAQNEPNNKTSNEEAVEKANKCTKIPDAIANLFEKNEINVLDLLTFDSGDEMGLKTNIPVKQEPATKAVTDLQMMHQCSEVFIDHNEYCFRKIVDQLRLKTFSKDNYQPLSLSDITQTEQERFVETADYYFPGELAQLIWEKPMLDSNILSADQVYNIKAWLDEDGCGSDTKLLYRASRDGWGAPNFHAKCDNHGPTLTVIHSTEGYIFGGYCDTPWSGMGNWKSSPKAFIFTLKCFSGLPPTKMQLKQDRVDYAVRHNQRYGPIFGAGHDIHVYDNLHGNSYGRSCVGDTYECPTEQIDETFLTGARQFQISEVEVFRVH</sequence>
<evidence type="ECO:0000313" key="2">
    <source>
        <dbReference type="EMBL" id="CAD9344434.1"/>
    </source>
</evidence>
<dbReference type="EMBL" id="HBGN01028453">
    <property type="protein sequence ID" value="CAD9344434.1"/>
    <property type="molecule type" value="Transcribed_RNA"/>
</dbReference>
<dbReference type="PANTHER" id="PTHR23354:SF122">
    <property type="entry name" value="GTPASE-ACTIVATING PROTEIN SKYWALKER"/>
    <property type="match status" value="1"/>
</dbReference>
<dbReference type="PROSITE" id="PS51886">
    <property type="entry name" value="TLDC"/>
    <property type="match status" value="1"/>
</dbReference>
<dbReference type="InterPro" id="IPR006571">
    <property type="entry name" value="TLDc_dom"/>
</dbReference>
<dbReference type="InterPro" id="IPR011333">
    <property type="entry name" value="SKP1/BTB/POZ_sf"/>
</dbReference>
<organism evidence="2">
    <name type="scientific">Ditylum brightwellii</name>
    <dbReference type="NCBI Taxonomy" id="49249"/>
    <lineage>
        <taxon>Eukaryota</taxon>
        <taxon>Sar</taxon>
        <taxon>Stramenopiles</taxon>
        <taxon>Ochrophyta</taxon>
        <taxon>Bacillariophyta</taxon>
        <taxon>Mediophyceae</taxon>
        <taxon>Lithodesmiophycidae</taxon>
        <taxon>Lithodesmiales</taxon>
        <taxon>Lithodesmiaceae</taxon>
        <taxon>Ditylum</taxon>
    </lineage>
</organism>
<accession>A0A7S1ZP61</accession>
<proteinExistence type="predicted"/>
<gene>
    <name evidence="2" type="ORF">DBRI1063_LOCUS18345</name>
</gene>
<name>A0A7S1ZP61_9STRA</name>
<reference evidence="2" key="1">
    <citation type="submission" date="2021-01" db="EMBL/GenBank/DDBJ databases">
        <authorList>
            <person name="Corre E."/>
            <person name="Pelletier E."/>
            <person name="Niang G."/>
            <person name="Scheremetjew M."/>
            <person name="Finn R."/>
            <person name="Kale V."/>
            <person name="Holt S."/>
            <person name="Cochrane G."/>
            <person name="Meng A."/>
            <person name="Brown T."/>
            <person name="Cohen L."/>
        </authorList>
    </citation>
    <scope>NUCLEOTIDE SEQUENCE</scope>
    <source>
        <strain evidence="2">Pop2</strain>
    </source>
</reference>
<evidence type="ECO:0000259" key="1">
    <source>
        <dbReference type="PROSITE" id="PS51886"/>
    </source>
</evidence>
<dbReference type="Pfam" id="PF07534">
    <property type="entry name" value="TLD"/>
    <property type="match status" value="1"/>
</dbReference>
<dbReference type="AlphaFoldDB" id="A0A7S1ZP61"/>
<dbReference type="PANTHER" id="PTHR23354">
    <property type="entry name" value="NUCLEOLAR PROTEIN 7/ESTROGEN RECEPTOR COACTIVATOR-RELATED"/>
    <property type="match status" value="1"/>
</dbReference>
<dbReference type="SMART" id="SM00584">
    <property type="entry name" value="TLDc"/>
    <property type="match status" value="1"/>
</dbReference>
<dbReference type="Gene3D" id="3.30.710.10">
    <property type="entry name" value="Potassium Channel Kv1.1, Chain A"/>
    <property type="match status" value="1"/>
</dbReference>
<protein>
    <recommendedName>
        <fullName evidence="1">TLDc domain-containing protein</fullName>
    </recommendedName>
</protein>